<evidence type="ECO:0000256" key="1">
    <source>
        <dbReference type="SAM" id="MobiDB-lite"/>
    </source>
</evidence>
<proteinExistence type="predicted"/>
<keyword evidence="2" id="KW-0472">Membrane</keyword>
<feature type="signal peptide" evidence="3">
    <location>
        <begin position="1"/>
        <end position="21"/>
    </location>
</feature>
<keyword evidence="2" id="KW-0812">Transmembrane</keyword>
<keyword evidence="3" id="KW-0732">Signal</keyword>
<evidence type="ECO:0000256" key="3">
    <source>
        <dbReference type="SAM" id="SignalP"/>
    </source>
</evidence>
<feature type="region of interest" description="Disordered" evidence="1">
    <location>
        <begin position="209"/>
        <end position="250"/>
    </location>
</feature>
<dbReference type="AlphaFoldDB" id="A0A0H5RAH8"/>
<keyword evidence="2" id="KW-1133">Transmembrane helix</keyword>
<evidence type="ECO:0000256" key="2">
    <source>
        <dbReference type="SAM" id="Phobius"/>
    </source>
</evidence>
<reference evidence="4" key="1">
    <citation type="submission" date="2015-04" db="EMBL/GenBank/DDBJ databases">
        <title>The genome sequence of the plant pathogenic Rhizarian Plasmodiophora brassicae reveals insights in its biotrophic life cycle and the origin of chitin synthesis.</title>
        <authorList>
            <person name="Schwelm A."/>
            <person name="Fogelqvist J."/>
            <person name="Knaust A."/>
            <person name="Julke S."/>
            <person name="Lilja T."/>
            <person name="Dhandapani V."/>
            <person name="Bonilla-Rosso G."/>
            <person name="Karlsson M."/>
            <person name="Shevchenko A."/>
            <person name="Choi S.R."/>
            <person name="Kim H.G."/>
            <person name="Park J.Y."/>
            <person name="Lim Y.P."/>
            <person name="Ludwig-Muller J."/>
            <person name="Dixelius C."/>
        </authorList>
    </citation>
    <scope>NUCLEOTIDE SEQUENCE</scope>
    <source>
        <tissue evidence="4">Potato root galls</tissue>
    </source>
</reference>
<evidence type="ECO:0000313" key="4">
    <source>
        <dbReference type="EMBL" id="CRZ11165.1"/>
    </source>
</evidence>
<accession>A0A0H5RAH8</accession>
<name>A0A0H5RAH8_9EUKA</name>
<protein>
    <submittedName>
        <fullName evidence="4">Uncharacterized protein</fullName>
    </submittedName>
</protein>
<organism evidence="4">
    <name type="scientific">Spongospora subterranea</name>
    <dbReference type="NCBI Taxonomy" id="70186"/>
    <lineage>
        <taxon>Eukaryota</taxon>
        <taxon>Sar</taxon>
        <taxon>Rhizaria</taxon>
        <taxon>Endomyxa</taxon>
        <taxon>Phytomyxea</taxon>
        <taxon>Plasmodiophorida</taxon>
        <taxon>Plasmodiophoridae</taxon>
        <taxon>Spongospora</taxon>
    </lineage>
</organism>
<feature type="chain" id="PRO_5005223903" evidence="3">
    <location>
        <begin position="22"/>
        <end position="338"/>
    </location>
</feature>
<dbReference type="EMBL" id="HACM01010723">
    <property type="protein sequence ID" value="CRZ11165.1"/>
    <property type="molecule type" value="Transcribed_RNA"/>
</dbReference>
<sequence length="338" mass="37687">MVPALWIIMSTTVILPRPSTAQTCYQELMLNDFNRDALSHPVSFSTVGEMYGDDDTISRNGTFKLENGQLLVRAASSPSYWFMEFEPHCIVPNPERGNVESSNEAYTRFSSFSHIQFDLEATVKRDVSIMLSGGNFDECDRGIFQDSRIQLSSVFKHDGGRQTLTIALSRWKTAKFNPSLGIHAIAFEFPANAGEFCFDNFRLCNNVAPKSPNPKVTDRMKSRTTPKPELNRNKAQKAPNRDPLKIPSPAAPMDNVVVPSSNNSLPTNKTNSADTTSNSQIVVPPMENVVIKNPTTGYIGDIIAKDSKKQVEGYSNASAMIWLPCVHWIIFVYISVFY</sequence>
<feature type="region of interest" description="Disordered" evidence="1">
    <location>
        <begin position="259"/>
        <end position="278"/>
    </location>
</feature>
<feature type="transmembrane region" description="Helical" evidence="2">
    <location>
        <begin position="319"/>
        <end position="337"/>
    </location>
</feature>